<evidence type="ECO:0000256" key="2">
    <source>
        <dbReference type="SAM" id="Phobius"/>
    </source>
</evidence>
<proteinExistence type="predicted"/>
<feature type="region of interest" description="Disordered" evidence="1">
    <location>
        <begin position="545"/>
        <end position="609"/>
    </location>
</feature>
<feature type="region of interest" description="Disordered" evidence="1">
    <location>
        <begin position="1396"/>
        <end position="1419"/>
    </location>
</feature>
<feature type="transmembrane region" description="Helical" evidence="2">
    <location>
        <begin position="125"/>
        <end position="156"/>
    </location>
</feature>
<feature type="region of interest" description="Disordered" evidence="1">
    <location>
        <begin position="430"/>
        <end position="515"/>
    </location>
</feature>
<feature type="transmembrane region" description="Helical" evidence="2">
    <location>
        <begin position="176"/>
        <end position="196"/>
    </location>
</feature>
<feature type="transmembrane region" description="Helical" evidence="2">
    <location>
        <begin position="208"/>
        <end position="224"/>
    </location>
</feature>
<feature type="compositionally biased region" description="Polar residues" evidence="1">
    <location>
        <begin position="549"/>
        <end position="565"/>
    </location>
</feature>
<feature type="compositionally biased region" description="Polar residues" evidence="1">
    <location>
        <begin position="1302"/>
        <end position="1312"/>
    </location>
</feature>
<protein>
    <submittedName>
        <fullName evidence="3">Uncharacterized protein</fullName>
    </submittedName>
</protein>
<feature type="compositionally biased region" description="Polar residues" evidence="1">
    <location>
        <begin position="577"/>
        <end position="588"/>
    </location>
</feature>
<feature type="transmembrane region" description="Helical" evidence="2">
    <location>
        <begin position="28"/>
        <end position="46"/>
    </location>
</feature>
<evidence type="ECO:0000313" key="4">
    <source>
        <dbReference type="Proteomes" id="UP000717696"/>
    </source>
</evidence>
<feature type="region of interest" description="Disordered" evidence="1">
    <location>
        <begin position="1294"/>
        <end position="1320"/>
    </location>
</feature>
<name>A0A9P9F411_9HYPO</name>
<feature type="region of interest" description="Disordered" evidence="1">
    <location>
        <begin position="394"/>
        <end position="415"/>
    </location>
</feature>
<feature type="compositionally biased region" description="Polar residues" evidence="1">
    <location>
        <begin position="784"/>
        <end position="807"/>
    </location>
</feature>
<evidence type="ECO:0000256" key="1">
    <source>
        <dbReference type="SAM" id="MobiDB-lite"/>
    </source>
</evidence>
<sequence>NSGLVVNAATGAAFLYLKGHASSLLQNGLRLVLVTFLLTSALWAQTDFITTLISVNSTTGCQVTIVFAAIFDQLARTCLQQAIIWAIDHHERVSKAESLIAQGAIFLRLVLGAVFVGLQRPQLDIICITTTSVLSFGVALLGADLAFSVAILGRAISFGLIKDIQEGTATSSRSKAALLTIVGLLIWTGTSAPLMLGIRSTNVMTRTAIPGTGLSILIAILTLFKDSLAPTKEEPDSLSDAGTLRDPHPTRHLQSRDISTSDSTLPPSRYEELKDDALASFRAASQLQPSHLRTGSNGTVTKLPVISRPNVGQAITGIGGVPVQGAFFPPLRAQTMPVSMEAKAPNNRPAVLTRKGTKLTISNPILTEDSELKVMAKIPTIDLATAVENEKQRAKAGQMVEPPASFTSRMELRPPPIPAKAVKRKSLAFGGDAANTPAPGEVTEASARPGEKSTATTSATMLSPGVEELRRRSPRQTPDVAQLSNTVASGRPQTGGSSRKQQQSQFPARASSLHQNRMTSLAKPLPSAPFPPPFPAPFPPSAVNFSFPVDSQQPVPPLRNQSVNTGLPPRRGPGSMSPENGSSKSSPADTHPRPGLPSNPRASRMRTLGKERAVAQDQTVMFMKGIEYSNPAAVQRAVDSAKEKQSIKSPGRTASMVHRPRPIPRLPSIDRAIFPAEGSPNMHEHKRSLSNGPSRTKTLLMFPAVPNSGKLIPLPLLPKSAGILLRSQDDAKSMTWDEKMDMFYPESGSARSSIVGNMRRRSRSVPDVPMMPMVLSENRRDTASPHNSMYQTDGSARTSVATQSISNLLEDFPRPQESVSSKSNGYQSANRGLKSNASKSPTHQPSTRNAADRRSSPILPAEDLSMFSPYSEARSIVDDGSTNWGSIHSPGTFVNVQQARAVDVPAVPKLPQGGAGFAVGPVPQPVRDEAMGTSTVTTESSVDHVADFTPEVVPAEEAQAIAETEQGWHRRVGEECPTFSDRGQIPRQRRIPPPAPLLLRRTNMVPMAVQAEPSPLESPEHALAMIQEQLRKLDDLDRGSASGGQRDRMTLLANLETELGQQEHQWQGLRGTLMVRDSQSTLGGTPKFDSLHVGGRRSFATPQREDSLQPASFTKQVSRQLLSEQAVDNTGHPSSQATYPTHSDISQQALARDQTAYVGTRAHLPSRAADNNGGLQVAGLRESVFSLSKNAPQGTDGAGSEYDRESRVVHTNPGKTLWCPISSDAAASGASLWTPATEPAVREIVPGQIATDVVRRRLDKDLEPLVIESTSLWEKSMSERRFSQHGLWRSATRPPAMEPVKEQQQVNRQTAQRPPRKSKRITMLPDIMESPKPLDRRGTMGIFQFPWGEMSDMPSVPTRPLTMMAMAGTMTTGQGREQPGADNWNAGSRSFFEDYEAEEDGDSDYGSFSESDDEDDDDGFDETVLWEIASLLKPSQERSQERSGNSVLSPTRGAPHQAPQRGEEGATGFHPDKQADGAEFVRRNDPEAMRFITTNFASSETKSPSTPVKSRSSAANPVPERLPLITCWSDGHVVVPPSAPILRPSKGLSQPDNAIWNSYLPIDNAARVQARKAELSTLQSTTLWTQAPPKKATEPSLDGLWSPAVPQGLSVAPSAMWELPPVIEPVSYGLAHPDAELWTKYLPAHDESPRVKPREAQPATITSQAMWTKPSAAVLVAHSAGPLWTAPKSTNSSSSTPTKAVSFGLWAPAPAAAEVKEPMGLFSLSHQRSDFRTSSLSPAALDMARKPRAPEQPFPDFGFTHLWNQAPLWDAAATKAAVKMQREIDELVLEGLFSLNHRRTNFRTTSEAPAALDTKSKARILQEPLPKLTSDSLWSVRDQPPAPVALDWLAISSSKPRAASLASSTASSQDSEFLFMGAASSSTVASSVASSVSFDDAATKPARRMEATPAQWLAALETAISASKGTATLDSRDQALDSAESPSSAYQLWSKRDDDMADYAVDDNSMWQPSSSPTNRYLMLTPTPGALDDAQLRASAETLRRNGKINARPPPPVFHGSSVSAFTAGVSDTPRDFSAQALWTSDPAAAAAATAGATIEEERAWLDKSLRQTMSLVHLW</sequence>
<keyword evidence="2" id="KW-1133">Transmembrane helix</keyword>
<feature type="compositionally biased region" description="Polar residues" evidence="1">
    <location>
        <begin position="1495"/>
        <end position="1515"/>
    </location>
</feature>
<feature type="compositionally biased region" description="Polar residues" evidence="1">
    <location>
        <begin position="817"/>
        <end position="849"/>
    </location>
</feature>
<keyword evidence="2" id="KW-0472">Membrane</keyword>
<accession>A0A9P9F411</accession>
<feature type="region of interest" description="Disordered" evidence="1">
    <location>
        <begin position="641"/>
        <end position="666"/>
    </location>
</feature>
<feature type="non-terminal residue" evidence="3">
    <location>
        <position position="2076"/>
    </location>
</feature>
<dbReference type="OrthoDB" id="5370537at2759"/>
<organism evidence="3 4">
    <name type="scientific">Dactylonectria estremocensis</name>
    <dbReference type="NCBI Taxonomy" id="1079267"/>
    <lineage>
        <taxon>Eukaryota</taxon>
        <taxon>Fungi</taxon>
        <taxon>Dikarya</taxon>
        <taxon>Ascomycota</taxon>
        <taxon>Pezizomycotina</taxon>
        <taxon>Sordariomycetes</taxon>
        <taxon>Hypocreomycetidae</taxon>
        <taxon>Hypocreales</taxon>
        <taxon>Nectriaceae</taxon>
        <taxon>Dactylonectria</taxon>
    </lineage>
</organism>
<feature type="region of interest" description="Disordered" evidence="1">
    <location>
        <begin position="777"/>
        <end position="860"/>
    </location>
</feature>
<dbReference type="Proteomes" id="UP000717696">
    <property type="component" value="Unassembled WGS sequence"/>
</dbReference>
<gene>
    <name evidence="3" type="ORF">B0J13DRAFT_658004</name>
</gene>
<comment type="caution">
    <text evidence="3">The sequence shown here is derived from an EMBL/GenBank/DDBJ whole genome shotgun (WGS) entry which is preliminary data.</text>
</comment>
<reference evidence="3" key="1">
    <citation type="journal article" date="2021" name="Nat. Commun.">
        <title>Genetic determinants of endophytism in the Arabidopsis root mycobiome.</title>
        <authorList>
            <person name="Mesny F."/>
            <person name="Miyauchi S."/>
            <person name="Thiergart T."/>
            <person name="Pickel B."/>
            <person name="Atanasova L."/>
            <person name="Karlsson M."/>
            <person name="Huettel B."/>
            <person name="Barry K.W."/>
            <person name="Haridas S."/>
            <person name="Chen C."/>
            <person name="Bauer D."/>
            <person name="Andreopoulos W."/>
            <person name="Pangilinan J."/>
            <person name="LaButti K."/>
            <person name="Riley R."/>
            <person name="Lipzen A."/>
            <person name="Clum A."/>
            <person name="Drula E."/>
            <person name="Henrissat B."/>
            <person name="Kohler A."/>
            <person name="Grigoriev I.V."/>
            <person name="Martin F.M."/>
            <person name="Hacquard S."/>
        </authorList>
    </citation>
    <scope>NUCLEOTIDE SEQUENCE</scope>
    <source>
        <strain evidence="3">MPI-CAGE-AT-0021</strain>
    </source>
</reference>
<evidence type="ECO:0000313" key="3">
    <source>
        <dbReference type="EMBL" id="KAH7151836.1"/>
    </source>
</evidence>
<feature type="compositionally biased region" description="Acidic residues" evidence="1">
    <location>
        <begin position="1410"/>
        <end position="1419"/>
    </location>
</feature>
<feature type="region of interest" description="Disordered" evidence="1">
    <location>
        <begin position="1495"/>
        <end position="1516"/>
    </location>
</feature>
<keyword evidence="2" id="KW-0812">Transmembrane</keyword>
<feature type="region of interest" description="Disordered" evidence="1">
    <location>
        <begin position="1431"/>
        <end position="1475"/>
    </location>
</feature>
<dbReference type="EMBL" id="JAGMUU010000005">
    <property type="protein sequence ID" value="KAH7151836.1"/>
    <property type="molecule type" value="Genomic_DNA"/>
</dbReference>
<feature type="compositionally biased region" description="Polar residues" evidence="1">
    <location>
        <begin position="256"/>
        <end position="266"/>
    </location>
</feature>
<feature type="transmembrane region" description="Helical" evidence="2">
    <location>
        <begin position="99"/>
        <end position="118"/>
    </location>
</feature>
<keyword evidence="4" id="KW-1185">Reference proteome</keyword>
<feature type="compositionally biased region" description="Polar residues" evidence="1">
    <location>
        <begin position="482"/>
        <end position="515"/>
    </location>
</feature>
<feature type="region of interest" description="Disordered" evidence="1">
    <location>
        <begin position="232"/>
        <end position="268"/>
    </location>
</feature>